<dbReference type="PANTHER" id="PTHR11800:SF13">
    <property type="entry name" value="DNA-DIRECTED RNA POLYMERASES I AND III SUBUNIT RPAC1"/>
    <property type="match status" value="1"/>
</dbReference>
<dbReference type="InterPro" id="IPR001514">
    <property type="entry name" value="DNA-dir_RNA_pol_30-40kDasu_CS"/>
</dbReference>
<dbReference type="Pfam" id="PF01193">
    <property type="entry name" value="RNA_pol_L"/>
    <property type="match status" value="1"/>
</dbReference>
<dbReference type="SUPFAM" id="SSF56553">
    <property type="entry name" value="Insert subdomain of RNA polymerase alpha subunit"/>
    <property type="match status" value="1"/>
</dbReference>
<evidence type="ECO:0000313" key="9">
    <source>
        <dbReference type="Proteomes" id="UP000800097"/>
    </source>
</evidence>
<dbReference type="OrthoDB" id="270173at2759"/>
<dbReference type="GO" id="GO:0005736">
    <property type="term" value="C:RNA polymerase I complex"/>
    <property type="evidence" value="ECO:0007669"/>
    <property type="project" value="TreeGrafter"/>
</dbReference>
<gene>
    <name evidence="8" type="ORF">EI97DRAFT_416281</name>
</gene>
<dbReference type="FunFam" id="2.170.120.12:FF:000003">
    <property type="entry name" value="Dna-directed rna polymerases i and iii subunit"/>
    <property type="match status" value="1"/>
</dbReference>
<dbReference type="GO" id="GO:0005666">
    <property type="term" value="C:RNA polymerase III complex"/>
    <property type="evidence" value="ECO:0007669"/>
    <property type="project" value="TreeGrafter"/>
</dbReference>
<dbReference type="InterPro" id="IPR050518">
    <property type="entry name" value="Rpo3/RPB3_RNA_Pol_subunit"/>
</dbReference>
<keyword evidence="4" id="KW-0804">Transcription</keyword>
<evidence type="ECO:0000256" key="1">
    <source>
        <dbReference type="ARBA" id="ARBA00004123"/>
    </source>
</evidence>
<organism evidence="8 9">
    <name type="scientific">Westerdykella ornata</name>
    <dbReference type="NCBI Taxonomy" id="318751"/>
    <lineage>
        <taxon>Eukaryota</taxon>
        <taxon>Fungi</taxon>
        <taxon>Dikarya</taxon>
        <taxon>Ascomycota</taxon>
        <taxon>Pezizomycotina</taxon>
        <taxon>Dothideomycetes</taxon>
        <taxon>Pleosporomycetidae</taxon>
        <taxon>Pleosporales</taxon>
        <taxon>Sporormiaceae</taxon>
        <taxon>Westerdykella</taxon>
    </lineage>
</organism>
<dbReference type="Gene3D" id="3.30.1360.10">
    <property type="entry name" value="RNA polymerase, RBP11-like subunit"/>
    <property type="match status" value="1"/>
</dbReference>
<proteinExistence type="inferred from homology"/>
<feature type="domain" description="DNA-directed RNA polymerase RpoA/D/Rpb3-type" evidence="7">
    <location>
        <begin position="61"/>
        <end position="367"/>
    </location>
</feature>
<reference evidence="8" key="1">
    <citation type="journal article" date="2020" name="Stud. Mycol.">
        <title>101 Dothideomycetes genomes: a test case for predicting lifestyles and emergence of pathogens.</title>
        <authorList>
            <person name="Haridas S."/>
            <person name="Albert R."/>
            <person name="Binder M."/>
            <person name="Bloem J."/>
            <person name="Labutti K."/>
            <person name="Salamov A."/>
            <person name="Andreopoulos B."/>
            <person name="Baker S."/>
            <person name="Barry K."/>
            <person name="Bills G."/>
            <person name="Bluhm B."/>
            <person name="Cannon C."/>
            <person name="Castanera R."/>
            <person name="Culley D."/>
            <person name="Daum C."/>
            <person name="Ezra D."/>
            <person name="Gonzalez J."/>
            <person name="Henrissat B."/>
            <person name="Kuo A."/>
            <person name="Liang C."/>
            <person name="Lipzen A."/>
            <person name="Lutzoni F."/>
            <person name="Magnuson J."/>
            <person name="Mondo S."/>
            <person name="Nolan M."/>
            <person name="Ohm R."/>
            <person name="Pangilinan J."/>
            <person name="Park H.-J."/>
            <person name="Ramirez L."/>
            <person name="Alfaro M."/>
            <person name="Sun H."/>
            <person name="Tritt A."/>
            <person name="Yoshinaga Y."/>
            <person name="Zwiers L.-H."/>
            <person name="Turgeon B."/>
            <person name="Goodwin S."/>
            <person name="Spatafora J."/>
            <person name="Crous P."/>
            <person name="Grigoriev I."/>
        </authorList>
    </citation>
    <scope>NUCLEOTIDE SEQUENCE</scope>
    <source>
        <strain evidence="8">CBS 379.55</strain>
    </source>
</reference>
<dbReference type="Pfam" id="PF01000">
    <property type="entry name" value="RNA_pol_A_bac"/>
    <property type="match status" value="1"/>
</dbReference>
<accession>A0A6A6JLN8</accession>
<evidence type="ECO:0000256" key="3">
    <source>
        <dbReference type="ARBA" id="ARBA00022478"/>
    </source>
</evidence>
<dbReference type="SUPFAM" id="SSF55257">
    <property type="entry name" value="RBP11-like subunits of RNA polymerase"/>
    <property type="match status" value="1"/>
</dbReference>
<evidence type="ECO:0000256" key="6">
    <source>
        <dbReference type="ARBA" id="ARBA00025804"/>
    </source>
</evidence>
<dbReference type="GO" id="GO:0003899">
    <property type="term" value="F:DNA-directed RNA polymerase activity"/>
    <property type="evidence" value="ECO:0007669"/>
    <property type="project" value="InterPro"/>
</dbReference>
<dbReference type="CDD" id="cd07032">
    <property type="entry name" value="RNAP_I_II_AC40"/>
    <property type="match status" value="1"/>
</dbReference>
<dbReference type="GO" id="GO:0003677">
    <property type="term" value="F:DNA binding"/>
    <property type="evidence" value="ECO:0007669"/>
    <property type="project" value="InterPro"/>
</dbReference>
<dbReference type="AlphaFoldDB" id="A0A6A6JLN8"/>
<name>A0A6A6JLN8_WESOR</name>
<dbReference type="GeneID" id="54550062"/>
<evidence type="ECO:0000256" key="2">
    <source>
        <dbReference type="ARBA" id="ARBA00022083"/>
    </source>
</evidence>
<dbReference type="HAMAP" id="MF_00320">
    <property type="entry name" value="RNApol_arch_Rpo3"/>
    <property type="match status" value="1"/>
</dbReference>
<comment type="similarity">
    <text evidence="6">Belongs to the archaeal Rpo3/eukaryotic RPB3 RNA polymerase subunit family.</text>
</comment>
<dbReference type="InterPro" id="IPR022842">
    <property type="entry name" value="RNAP_Rpo3/Rpb3/RPAC1"/>
</dbReference>
<dbReference type="EMBL" id="ML986490">
    <property type="protein sequence ID" value="KAF2277422.1"/>
    <property type="molecule type" value="Genomic_DNA"/>
</dbReference>
<dbReference type="NCBIfam" id="NF001988">
    <property type="entry name" value="PRK00783.1"/>
    <property type="match status" value="1"/>
</dbReference>
<dbReference type="InterPro" id="IPR036643">
    <property type="entry name" value="RNApol_insert_sf"/>
</dbReference>
<dbReference type="Proteomes" id="UP000800097">
    <property type="component" value="Unassembled WGS sequence"/>
</dbReference>
<dbReference type="InterPro" id="IPR036603">
    <property type="entry name" value="RBP11-like"/>
</dbReference>
<evidence type="ECO:0000256" key="4">
    <source>
        <dbReference type="ARBA" id="ARBA00023163"/>
    </source>
</evidence>
<dbReference type="PANTHER" id="PTHR11800">
    <property type="entry name" value="DNA-DIRECTED RNA POLYMERASE"/>
    <property type="match status" value="1"/>
</dbReference>
<dbReference type="InterPro" id="IPR011262">
    <property type="entry name" value="DNA-dir_RNA_pol_insert"/>
</dbReference>
<dbReference type="GO" id="GO:0006351">
    <property type="term" value="P:DNA-templated transcription"/>
    <property type="evidence" value="ECO:0007669"/>
    <property type="project" value="InterPro"/>
</dbReference>
<comment type="subcellular location">
    <subcellularLocation>
        <location evidence="1">Nucleus</location>
    </subcellularLocation>
</comment>
<evidence type="ECO:0000259" key="7">
    <source>
        <dbReference type="SMART" id="SM00662"/>
    </source>
</evidence>
<dbReference type="RefSeq" id="XP_033654961.1">
    <property type="nucleotide sequence ID" value="XM_033796887.1"/>
</dbReference>
<evidence type="ECO:0000313" key="8">
    <source>
        <dbReference type="EMBL" id="KAF2277422.1"/>
    </source>
</evidence>
<keyword evidence="9" id="KW-1185">Reference proteome</keyword>
<keyword evidence="5" id="KW-0539">Nucleus</keyword>
<dbReference type="InterPro" id="IPR033901">
    <property type="entry name" value="RNAPI/III_AC40"/>
</dbReference>
<dbReference type="Gene3D" id="2.170.120.12">
    <property type="entry name" value="DNA-directed RNA polymerase, insert domain"/>
    <property type="match status" value="1"/>
</dbReference>
<dbReference type="PROSITE" id="PS00446">
    <property type="entry name" value="RNA_POL_D_30KD"/>
    <property type="match status" value="1"/>
</dbReference>
<evidence type="ECO:0000256" key="5">
    <source>
        <dbReference type="ARBA" id="ARBA00023242"/>
    </source>
</evidence>
<protein>
    <recommendedName>
        <fullName evidence="2">DNA-directed RNA polymerases I and III subunit RPAC1</fullName>
    </recommendedName>
</protein>
<dbReference type="SMART" id="SM00662">
    <property type="entry name" value="RPOLD"/>
    <property type="match status" value="1"/>
</dbReference>
<dbReference type="GO" id="GO:0046983">
    <property type="term" value="F:protein dimerization activity"/>
    <property type="evidence" value="ECO:0007669"/>
    <property type="project" value="InterPro"/>
</dbReference>
<dbReference type="InterPro" id="IPR011263">
    <property type="entry name" value="DNA-dir_RNA_pol_RpoA/D/Rpb3"/>
</dbReference>
<sequence>MGAPSQEELEKRKRIQINAETVGNAASNDLPYHWPGENHEWNLDYFEKTFNVHFHTSTPYDSSFSLTGIDTSVANAFRRILLSEIPTLAIEDVFIYQNTSVIQDEVLAHRLGLIPLKASRRGLNWMKWYSKPTEDSEGSGAPSDYNCAILHLKAKCEWQEGGLQRAARGETDPDKLYVNHSIYARDLKWQAVGKQVEMFADGPIEAVNPDILIVKMRPGQEISLMMHAMKGIGQDHAKYSPVATASYRLLPTIDITKPILGADAKKFARCFPKGVIGLEAVTAEEAKKDPELSGKEGEIKAVVKDPMRDTVSRECLRHPEFKDKVKLGRVRDHFIFRVESTGQWESDDLFLESVRLLKVKCQRVRRGLDEMMK</sequence>
<keyword evidence="3" id="KW-0240">DNA-directed RNA polymerase</keyword>
<dbReference type="GO" id="GO:0055029">
    <property type="term" value="C:nuclear DNA-directed RNA polymerase complex"/>
    <property type="evidence" value="ECO:0007669"/>
    <property type="project" value="UniProtKB-ARBA"/>
</dbReference>